<evidence type="ECO:0000256" key="1">
    <source>
        <dbReference type="SAM" id="MobiDB-lite"/>
    </source>
</evidence>
<feature type="region of interest" description="Disordered" evidence="1">
    <location>
        <begin position="242"/>
        <end position="291"/>
    </location>
</feature>
<proteinExistence type="predicted"/>
<feature type="region of interest" description="Disordered" evidence="1">
    <location>
        <begin position="314"/>
        <end position="341"/>
    </location>
</feature>
<keyword evidence="3" id="KW-1185">Reference proteome</keyword>
<feature type="region of interest" description="Disordered" evidence="1">
    <location>
        <begin position="1"/>
        <end position="32"/>
    </location>
</feature>
<feature type="compositionally biased region" description="Polar residues" evidence="1">
    <location>
        <begin position="1"/>
        <end position="14"/>
    </location>
</feature>
<organism evidence="2 3">
    <name type="scientific">Blattamonas nauphoetae</name>
    <dbReference type="NCBI Taxonomy" id="2049346"/>
    <lineage>
        <taxon>Eukaryota</taxon>
        <taxon>Metamonada</taxon>
        <taxon>Preaxostyla</taxon>
        <taxon>Oxymonadida</taxon>
        <taxon>Blattamonas</taxon>
    </lineage>
</organism>
<name>A0ABQ9WY61_9EUKA</name>
<feature type="compositionally biased region" description="Basic and acidic residues" evidence="1">
    <location>
        <begin position="242"/>
        <end position="259"/>
    </location>
</feature>
<feature type="region of interest" description="Disordered" evidence="1">
    <location>
        <begin position="460"/>
        <end position="484"/>
    </location>
</feature>
<dbReference type="EMBL" id="JARBJD010000299">
    <property type="protein sequence ID" value="KAK2944444.1"/>
    <property type="molecule type" value="Genomic_DNA"/>
</dbReference>
<sequence>MSHQNVSGQGNSGLDHSPAAVRERNVQRRTQKQTLDYSRIKAAANPEGGRVYLPSLFNSNQMLINRVRLIEDPNEDTVVNPKKRSLTGIYVPALDRETSPNATLRYKKERFENGRVLPASVEIDESSPIAESSTLTPAQRRQLFQTELEQQKARKLMQQEKGMEQRKALLRRRGMESAVIAGEFNALTATAGLSPAQIEYYERAKQEERVKRDQRATLIAFHNRSTLPLEGGFAMSEGTMESFRRDDSPYHETLRRGTMDDANSSPRFSRSKGAGRPPPDGMNQPAAGWRPPSIRLFVPQERDIDIVTNKTAKTFIHPNGSPPAIRSRTAGEADGNDVGDSTMASTRTMVCDRDFYKTVDKLGSTSVLDVPANSFVSPNPWVSYPTSLPTQPPVERNAHERCHPQTMTILPPHKTEFPNERSRYRTQKRHFNQPSELDVAPELKHLPVLLTADETRKVDKKEARRMRKPSPFNWDREPGVLPCT</sequence>
<dbReference type="Proteomes" id="UP001281761">
    <property type="component" value="Unassembled WGS sequence"/>
</dbReference>
<comment type="caution">
    <text evidence="2">The sequence shown here is derived from an EMBL/GenBank/DDBJ whole genome shotgun (WGS) entry which is preliminary data.</text>
</comment>
<evidence type="ECO:0000313" key="2">
    <source>
        <dbReference type="EMBL" id="KAK2944444.1"/>
    </source>
</evidence>
<accession>A0ABQ9WY61</accession>
<gene>
    <name evidence="2" type="ORF">BLNAU_20648</name>
</gene>
<protein>
    <submittedName>
        <fullName evidence="2">Uncharacterized protein</fullName>
    </submittedName>
</protein>
<evidence type="ECO:0000313" key="3">
    <source>
        <dbReference type="Proteomes" id="UP001281761"/>
    </source>
</evidence>
<reference evidence="2 3" key="1">
    <citation type="journal article" date="2022" name="bioRxiv">
        <title>Genomics of Preaxostyla Flagellates Illuminates Evolutionary Transitions and the Path Towards Mitochondrial Loss.</title>
        <authorList>
            <person name="Novak L.V.F."/>
            <person name="Treitli S.C."/>
            <person name="Pyrih J."/>
            <person name="Halakuc P."/>
            <person name="Pipaliya S.V."/>
            <person name="Vacek V."/>
            <person name="Brzon O."/>
            <person name="Soukal P."/>
            <person name="Eme L."/>
            <person name="Dacks J.B."/>
            <person name="Karnkowska A."/>
            <person name="Elias M."/>
            <person name="Hampl V."/>
        </authorList>
    </citation>
    <scope>NUCLEOTIDE SEQUENCE [LARGE SCALE GENOMIC DNA]</scope>
    <source>
        <strain evidence="2">NAU3</strain>
        <tissue evidence="2">Gut</tissue>
    </source>
</reference>